<name>A0A401XHQ8_9FLAO</name>
<reference evidence="3 4" key="1">
    <citation type="submission" date="2018-11" db="EMBL/GenBank/DDBJ databases">
        <title>Schleiferia aggregans sp. nov., a moderately thermophilic heterotrophic bacterium isolated from microbial mats at a terrestrial hot spring.</title>
        <authorList>
            <person name="Iino T."/>
            <person name="Ohkuma M."/>
            <person name="Haruta S."/>
        </authorList>
    </citation>
    <scope>NUCLEOTIDE SEQUENCE [LARGE SCALE GENOMIC DNA]</scope>
    <source>
        <strain evidence="3 4">LA</strain>
    </source>
</reference>
<comment type="caution">
    <text evidence="3">The sequence shown here is derived from an EMBL/GenBank/DDBJ whole genome shotgun (WGS) entry which is preliminary data.</text>
</comment>
<accession>A0A401XHQ8</accession>
<protein>
    <recommendedName>
        <fullName evidence="2">PAS domain-containing protein</fullName>
    </recommendedName>
</protein>
<dbReference type="Proteomes" id="UP000286715">
    <property type="component" value="Unassembled WGS sequence"/>
</dbReference>
<dbReference type="Pfam" id="PF13426">
    <property type="entry name" value="PAS_9"/>
    <property type="match status" value="1"/>
</dbReference>
<keyword evidence="1" id="KW-0472">Membrane</keyword>
<dbReference type="Gene3D" id="3.30.450.20">
    <property type="entry name" value="PAS domain"/>
    <property type="match status" value="2"/>
</dbReference>
<dbReference type="RefSeq" id="WP_148086773.1">
    <property type="nucleotide sequence ID" value="NZ_BHZE01000001.1"/>
</dbReference>
<dbReference type="Pfam" id="PF00989">
    <property type="entry name" value="PAS"/>
    <property type="match status" value="1"/>
</dbReference>
<evidence type="ECO:0000259" key="2">
    <source>
        <dbReference type="PROSITE" id="PS50112"/>
    </source>
</evidence>
<sequence length="527" mass="61199">MSKTLKLSAKVYFLIALAICISLAQYYFYNQGQEKQNLLQTFFVITSRFKNETAELKYHILLSAHDGITERVLKTYKELLKTIDFSTQFYGNTDIDFKKKDYVLQEFDKLEKIIQSSYEDYLITPKDEVDRLKGVIEQVDSALKVISDMIIEMVAYTDHEENINKKINIAFSLSSVFIVIIILAVIIVPQIIELENLNIELTASNTLRESIQNSSPNGILFVIKDQIYLYNNTAKDVIKNLSGKDIKTGDKLENLLIDELVKDEFLKGIKETVSGNIFHGYFSHKNPDGNIFYYKVLFYPVFDIRTKSYGTSIIFSNITKEILAQQQIKKSEQYYRTIIDNSHGIIFTLSEDFYIKFASHLAEKYFNTRPQNLEGTNFLELVHENDRQRVEFFLKKVSNNLVVEDQIQFYLNSETHETILMGKCGIIEQENSKEIILLCIDITTQVKNEEKLQIQNEKLREIAWLQSHVIRRPVANALGICEVLMNKDLLNNGSVEFSNEKLLELLFKEIKKIDEVIHRINEKTQEL</sequence>
<dbReference type="CDD" id="cd00130">
    <property type="entry name" value="PAS"/>
    <property type="match status" value="1"/>
</dbReference>
<organism evidence="3 4">
    <name type="scientific">Thermaurantimonas aggregans</name>
    <dbReference type="NCBI Taxonomy" id="2173829"/>
    <lineage>
        <taxon>Bacteria</taxon>
        <taxon>Pseudomonadati</taxon>
        <taxon>Bacteroidota</taxon>
        <taxon>Flavobacteriia</taxon>
        <taxon>Flavobacteriales</taxon>
        <taxon>Schleiferiaceae</taxon>
        <taxon>Thermaurantimonas</taxon>
    </lineage>
</organism>
<dbReference type="NCBIfam" id="TIGR00229">
    <property type="entry name" value="sensory_box"/>
    <property type="match status" value="1"/>
</dbReference>
<keyword evidence="1" id="KW-1133">Transmembrane helix</keyword>
<dbReference type="SMART" id="SM00091">
    <property type="entry name" value="PAS"/>
    <property type="match status" value="2"/>
</dbReference>
<keyword evidence="4" id="KW-1185">Reference proteome</keyword>
<dbReference type="InterPro" id="IPR035965">
    <property type="entry name" value="PAS-like_dom_sf"/>
</dbReference>
<dbReference type="PROSITE" id="PS50112">
    <property type="entry name" value="PAS"/>
    <property type="match status" value="1"/>
</dbReference>
<gene>
    <name evidence="3" type="ORF">JCM31826_00200</name>
</gene>
<evidence type="ECO:0000313" key="3">
    <source>
        <dbReference type="EMBL" id="GCD76538.1"/>
    </source>
</evidence>
<dbReference type="InterPro" id="IPR000014">
    <property type="entry name" value="PAS"/>
</dbReference>
<dbReference type="SUPFAM" id="SSF55785">
    <property type="entry name" value="PYP-like sensor domain (PAS domain)"/>
    <property type="match status" value="2"/>
</dbReference>
<evidence type="ECO:0000313" key="4">
    <source>
        <dbReference type="Proteomes" id="UP000286715"/>
    </source>
</evidence>
<feature type="domain" description="PAS" evidence="2">
    <location>
        <begin position="331"/>
        <end position="401"/>
    </location>
</feature>
<feature type="transmembrane region" description="Helical" evidence="1">
    <location>
        <begin position="12"/>
        <end position="29"/>
    </location>
</feature>
<keyword evidence="1" id="KW-0812">Transmembrane</keyword>
<dbReference type="AlphaFoldDB" id="A0A401XHQ8"/>
<dbReference type="GO" id="GO:0006355">
    <property type="term" value="P:regulation of DNA-templated transcription"/>
    <property type="evidence" value="ECO:0007669"/>
    <property type="project" value="InterPro"/>
</dbReference>
<feature type="transmembrane region" description="Helical" evidence="1">
    <location>
        <begin position="169"/>
        <end position="192"/>
    </location>
</feature>
<evidence type="ECO:0000256" key="1">
    <source>
        <dbReference type="SAM" id="Phobius"/>
    </source>
</evidence>
<dbReference type="InterPro" id="IPR013767">
    <property type="entry name" value="PAS_fold"/>
</dbReference>
<dbReference type="EMBL" id="BHZE01000001">
    <property type="protein sequence ID" value="GCD76538.1"/>
    <property type="molecule type" value="Genomic_DNA"/>
</dbReference>
<proteinExistence type="predicted"/>